<gene>
    <name evidence="1" type="ORF">KK1_018125</name>
</gene>
<evidence type="ECO:0008006" key="3">
    <source>
        <dbReference type="Google" id="ProtNLM"/>
    </source>
</evidence>
<dbReference type="SUPFAM" id="SSF56672">
    <property type="entry name" value="DNA/RNA polymerases"/>
    <property type="match status" value="1"/>
</dbReference>
<dbReference type="Gramene" id="C.cajan_17604.t">
    <property type="protein sequence ID" value="C.cajan_17604.t"/>
    <property type="gene ID" value="C.cajan_17604"/>
</dbReference>
<protein>
    <recommendedName>
        <fullName evidence="3">Reverse transcriptase/retrotransposon-derived protein RNase H-like domain-containing protein</fullName>
    </recommendedName>
</protein>
<name>A0A151T928_CAJCA</name>
<dbReference type="InterPro" id="IPR043502">
    <property type="entry name" value="DNA/RNA_pol_sf"/>
</dbReference>
<reference evidence="1 2" key="1">
    <citation type="journal article" date="2012" name="Nat. Biotechnol.">
        <title>Draft genome sequence of pigeonpea (Cajanus cajan), an orphan legume crop of resource-poor farmers.</title>
        <authorList>
            <person name="Varshney R.K."/>
            <person name="Chen W."/>
            <person name="Li Y."/>
            <person name="Bharti A.K."/>
            <person name="Saxena R.K."/>
            <person name="Schlueter J.A."/>
            <person name="Donoghue M.T."/>
            <person name="Azam S."/>
            <person name="Fan G."/>
            <person name="Whaley A.M."/>
            <person name="Farmer A.D."/>
            <person name="Sheridan J."/>
            <person name="Iwata A."/>
            <person name="Tuteja R."/>
            <person name="Penmetsa R.V."/>
            <person name="Wu W."/>
            <person name="Upadhyaya H.D."/>
            <person name="Yang S.P."/>
            <person name="Shah T."/>
            <person name="Saxena K.B."/>
            <person name="Michael T."/>
            <person name="McCombie W.R."/>
            <person name="Yang B."/>
            <person name="Zhang G."/>
            <person name="Yang H."/>
            <person name="Wang J."/>
            <person name="Spillane C."/>
            <person name="Cook D.R."/>
            <person name="May G.D."/>
            <person name="Xu X."/>
            <person name="Jackson S.A."/>
        </authorList>
    </citation>
    <scope>NUCLEOTIDE SEQUENCE [LARGE SCALE GENOMIC DNA]</scope>
    <source>
        <strain evidence="2">cv. Asha</strain>
    </source>
</reference>
<organism evidence="1 2">
    <name type="scientific">Cajanus cajan</name>
    <name type="common">Pigeon pea</name>
    <name type="synonym">Cajanus indicus</name>
    <dbReference type="NCBI Taxonomy" id="3821"/>
    <lineage>
        <taxon>Eukaryota</taxon>
        <taxon>Viridiplantae</taxon>
        <taxon>Streptophyta</taxon>
        <taxon>Embryophyta</taxon>
        <taxon>Tracheophyta</taxon>
        <taxon>Spermatophyta</taxon>
        <taxon>Magnoliopsida</taxon>
        <taxon>eudicotyledons</taxon>
        <taxon>Gunneridae</taxon>
        <taxon>Pentapetalae</taxon>
        <taxon>rosids</taxon>
        <taxon>fabids</taxon>
        <taxon>Fabales</taxon>
        <taxon>Fabaceae</taxon>
        <taxon>Papilionoideae</taxon>
        <taxon>50 kb inversion clade</taxon>
        <taxon>NPAAA clade</taxon>
        <taxon>indigoferoid/millettioid clade</taxon>
        <taxon>Phaseoleae</taxon>
        <taxon>Cajanus</taxon>
    </lineage>
</organism>
<dbReference type="Proteomes" id="UP000075243">
    <property type="component" value="Chromosome 7"/>
</dbReference>
<dbReference type="EMBL" id="CM003609">
    <property type="protein sequence ID" value="KYP63548.1"/>
    <property type="molecule type" value="Genomic_DNA"/>
</dbReference>
<sequence>MERFANQLSPELRQQLIVEISKNADLFAWSSADMPGIDPNLIYHRLAIHIEAKYFKRFLATPPVLQRPDRRSALLLYLVIAEEAISTVIVQERHKEQIPIYFISRVL</sequence>
<evidence type="ECO:0000313" key="1">
    <source>
        <dbReference type="EMBL" id="KYP63548.1"/>
    </source>
</evidence>
<evidence type="ECO:0000313" key="2">
    <source>
        <dbReference type="Proteomes" id="UP000075243"/>
    </source>
</evidence>
<keyword evidence="2" id="KW-1185">Reference proteome</keyword>
<dbReference type="AlphaFoldDB" id="A0A151T928"/>
<proteinExistence type="predicted"/>
<accession>A0A151T928</accession>